<accession>A0AA86QWA4</accession>
<comment type="caution">
    <text evidence="2">The sequence shown here is derived from an EMBL/GenBank/DDBJ whole genome shotgun (WGS) entry which is preliminary data.</text>
</comment>
<evidence type="ECO:0000313" key="2">
    <source>
        <dbReference type="EMBL" id="CAI9960574.1"/>
    </source>
</evidence>
<evidence type="ECO:0000313" key="3">
    <source>
        <dbReference type="EMBL" id="CAL5984117.1"/>
    </source>
</evidence>
<feature type="region of interest" description="Disordered" evidence="1">
    <location>
        <begin position="768"/>
        <end position="832"/>
    </location>
</feature>
<dbReference type="EMBL" id="CAXDID020000016">
    <property type="protein sequence ID" value="CAL5984117.1"/>
    <property type="molecule type" value="Genomic_DNA"/>
</dbReference>
<gene>
    <name evidence="2" type="ORF">HINF_LOCUS48219</name>
    <name evidence="3" type="ORF">HINF_LOCUS7955</name>
</gene>
<dbReference type="AlphaFoldDB" id="A0AA86QWA4"/>
<feature type="region of interest" description="Disordered" evidence="1">
    <location>
        <begin position="144"/>
        <end position="174"/>
    </location>
</feature>
<feature type="compositionally biased region" description="Low complexity" evidence="1">
    <location>
        <begin position="146"/>
        <end position="162"/>
    </location>
</feature>
<reference evidence="3 4" key="2">
    <citation type="submission" date="2024-07" db="EMBL/GenBank/DDBJ databases">
        <authorList>
            <person name="Akdeniz Z."/>
        </authorList>
    </citation>
    <scope>NUCLEOTIDE SEQUENCE [LARGE SCALE GENOMIC DNA]</scope>
</reference>
<protein>
    <submittedName>
        <fullName evidence="3">Hypothetical_protein</fullName>
    </submittedName>
</protein>
<proteinExistence type="predicted"/>
<dbReference type="Proteomes" id="UP001642409">
    <property type="component" value="Unassembled WGS sequence"/>
</dbReference>
<keyword evidence="4" id="KW-1185">Reference proteome</keyword>
<feature type="compositionally biased region" description="Low complexity" evidence="1">
    <location>
        <begin position="773"/>
        <end position="827"/>
    </location>
</feature>
<dbReference type="EMBL" id="CATOUU010000931">
    <property type="protein sequence ID" value="CAI9960574.1"/>
    <property type="molecule type" value="Genomic_DNA"/>
</dbReference>
<evidence type="ECO:0000256" key="1">
    <source>
        <dbReference type="SAM" id="MobiDB-lite"/>
    </source>
</evidence>
<organism evidence="2">
    <name type="scientific">Hexamita inflata</name>
    <dbReference type="NCBI Taxonomy" id="28002"/>
    <lineage>
        <taxon>Eukaryota</taxon>
        <taxon>Metamonada</taxon>
        <taxon>Diplomonadida</taxon>
        <taxon>Hexamitidae</taxon>
        <taxon>Hexamitinae</taxon>
        <taxon>Hexamita</taxon>
    </lineage>
</organism>
<reference evidence="2" key="1">
    <citation type="submission" date="2023-06" db="EMBL/GenBank/DDBJ databases">
        <authorList>
            <person name="Kurt Z."/>
        </authorList>
    </citation>
    <scope>NUCLEOTIDE SEQUENCE</scope>
</reference>
<feature type="region of interest" description="Disordered" evidence="1">
    <location>
        <begin position="11"/>
        <end position="35"/>
    </location>
</feature>
<evidence type="ECO:0000313" key="4">
    <source>
        <dbReference type="Proteomes" id="UP001642409"/>
    </source>
</evidence>
<name>A0AA86QWA4_9EUKA</name>
<sequence length="986" mass="113313">MTEDLQEWLENFGSSTKLSGTLKESDEKQNAQTTKYQEVQQLIPPKPKQTQVVVPQNEQHEEIICQQPATKAPDTANITLNTQQQNTNPVNLQQNPQIHANAQQNVAIDLRLHALQICENTRVNRVNAEQRAIILKTLYNSKTKYPNNNMQQPANQPQPEQNISPLIPMPNASLQTPSVINQTTSRTYQLKQNSAQNKTQITKSTQNALKTHNPIIAQFQVENECVSISESENETVKENLFFNAVKTGLLQLQIQTDQMNESQIIILINQLNLNESDYLWKKCAEQLGKSTETVKSNYLEYKIKYKSAPEKQNITQQELLNALHTALKNMNIDTEVETKQFCTYIKLLPNQIQSIIMNNVAQSLQTKPEIILQQFKQIELNADTALDNIFDITAQTEQENQTANQQPPRQQQQVQRQIQQFKPHIYQPNINQPFTFEQFIETVKMVLPATKDMQNQQILDQINNLSNTMKATVFNMVAAKLNVRKMFIIQYYSKITQQVNIFQQQLKQQLTMQEIKAIQEQLRDVSYYGKPLQQIASELKNKKCVHVDVDDQQIIEVIKKYYIILYGKHGEMQSNNVQYGKPSVKATQPNQNKQVKEKQRKSSNQVLSTEMFMLLFKQVLKSFENSDPNLNKFSYSNLYYYVHQKQLVDETIVKIALASNKELSDIRKQFKHIEQQLSQLSEDDQEIIRFHINSKAFDSQTTNQLVTFLHKENQISKLVPASQIRSFIVEYKAKSAKDSVQQVTTLVTEETPVIINKEAITRDLANAFDSDSESSSSPSQKQQSNTCISQCQKQNSSNQSSQQNQQSNSSYSTSTSSSPSNSTSSSPKPQPQINVSLTGFLTEIPPKPQPDLNRTLSFEQNYALGLRHASKAVFGKDFSGKTDKQLVLFLRNAINAQNVKKFWGIVQQQTGKGFEYFQMEFQRCIYLQLEQEDIYKIYQHLKTIDEKIDEKYINKTVHWIKKNVLGGKDVFINDIIKIMRAKKVVK</sequence>
<feature type="region of interest" description="Disordered" evidence="1">
    <location>
        <begin position="580"/>
        <end position="603"/>
    </location>
</feature>